<evidence type="ECO:0000313" key="2">
    <source>
        <dbReference type="Proteomes" id="UP000263928"/>
    </source>
</evidence>
<protein>
    <submittedName>
        <fullName evidence="1">Uncharacterized protein</fullName>
    </submittedName>
</protein>
<evidence type="ECO:0000313" key="1">
    <source>
        <dbReference type="EMBL" id="SYZ34611.1"/>
    </source>
</evidence>
<dbReference type="AlphaFoldDB" id="A0A383SA48"/>
<gene>
    <name evidence="1" type="ORF">PROPAUS_2631</name>
</gene>
<keyword evidence="2" id="KW-1185">Reference proteome</keyword>
<name>A0A383SA48_9ACTN</name>
<accession>A0A383SA48</accession>
<proteinExistence type="predicted"/>
<dbReference type="EMBL" id="UNQJ01000033">
    <property type="protein sequence ID" value="SYZ34611.1"/>
    <property type="molecule type" value="Genomic_DNA"/>
</dbReference>
<organism evidence="1 2">
    <name type="scientific">Propionibacterium australiense</name>
    <dbReference type="NCBI Taxonomy" id="119981"/>
    <lineage>
        <taxon>Bacteria</taxon>
        <taxon>Bacillati</taxon>
        <taxon>Actinomycetota</taxon>
        <taxon>Actinomycetes</taxon>
        <taxon>Propionibacteriales</taxon>
        <taxon>Propionibacteriaceae</taxon>
        <taxon>Propionibacterium</taxon>
    </lineage>
</organism>
<dbReference type="Proteomes" id="UP000263928">
    <property type="component" value="Unassembled WGS sequence"/>
</dbReference>
<sequence>MIVDPEMPWFPVRIIRTFDPDTIIQNQREISQIHSKIRHHLNYHTTHQTTKRSLRPLKQINGQRIIKQKLTLGINDTYAAPCMKVPVGATEKQHLILHESTLNQ</sequence>
<reference evidence="2" key="1">
    <citation type="submission" date="2018-08" db="EMBL/GenBank/DDBJ databases">
        <authorList>
            <person name="Hornung B."/>
        </authorList>
    </citation>
    <scope>NUCLEOTIDE SEQUENCE [LARGE SCALE GENOMIC DNA]</scope>
</reference>